<dbReference type="Pfam" id="PF10604">
    <property type="entry name" value="Polyketide_cyc2"/>
    <property type="match status" value="1"/>
</dbReference>
<evidence type="ECO:0000256" key="3">
    <source>
        <dbReference type="ARBA" id="ARBA00008594"/>
    </source>
</evidence>
<keyword evidence="5" id="KW-0938">Abscisic acid signaling pathway</keyword>
<dbReference type="STRING" id="29655.A0A0K9PGI0"/>
<dbReference type="GO" id="GO:0004864">
    <property type="term" value="F:protein phosphatase inhibitor activity"/>
    <property type="evidence" value="ECO:0000318"/>
    <property type="project" value="GO_Central"/>
</dbReference>
<dbReference type="GO" id="GO:0005634">
    <property type="term" value="C:nucleus"/>
    <property type="evidence" value="ECO:0000318"/>
    <property type="project" value="GO_Central"/>
</dbReference>
<dbReference type="OrthoDB" id="4436220at2759"/>
<dbReference type="InterPro" id="IPR019587">
    <property type="entry name" value="Polyketide_cyclase/dehydratase"/>
</dbReference>
<keyword evidence="10" id="KW-1185">Reference proteome</keyword>
<dbReference type="InterPro" id="IPR023393">
    <property type="entry name" value="START-like_dom_sf"/>
</dbReference>
<dbReference type="GO" id="GO:0005737">
    <property type="term" value="C:cytoplasm"/>
    <property type="evidence" value="ECO:0000318"/>
    <property type="project" value="GO_Central"/>
</dbReference>
<dbReference type="OMA" id="IMDEDHH"/>
<dbReference type="GO" id="GO:0038023">
    <property type="term" value="F:signaling receptor activity"/>
    <property type="evidence" value="ECO:0000318"/>
    <property type="project" value="GO_Central"/>
</dbReference>
<dbReference type="CDD" id="cd07821">
    <property type="entry name" value="PYR_PYL_RCAR_like"/>
    <property type="match status" value="1"/>
</dbReference>
<evidence type="ECO:0000256" key="6">
    <source>
        <dbReference type="ARBA" id="ARBA00023170"/>
    </source>
</evidence>
<evidence type="ECO:0000256" key="4">
    <source>
        <dbReference type="ARBA" id="ARBA00022490"/>
    </source>
</evidence>
<dbReference type="GO" id="GO:0009738">
    <property type="term" value="P:abscisic acid-activated signaling pathway"/>
    <property type="evidence" value="ECO:0000318"/>
    <property type="project" value="GO_Central"/>
</dbReference>
<dbReference type="PANTHER" id="PTHR31213">
    <property type="entry name" value="OS08G0374000 PROTEIN-RELATED"/>
    <property type="match status" value="1"/>
</dbReference>
<keyword evidence="7" id="KW-0539">Nucleus</keyword>
<sequence>MPSNSSASSKQDVMAGSTHRRCRSRLIQHISAPVETVWSILRRFDKPQKYKRFIKSCTLLTPHASIGAIREVEVISGLPAVNSRERLEVLDDERHVISFRIIGGEHRLVNYSSSTSVNDDGSGGSVVVESYVVDVPDGNTPEDTRVFVDTIVSCNLLSLKETAEMIECC</sequence>
<comment type="caution">
    <text evidence="9">The sequence shown here is derived from an EMBL/GenBank/DDBJ whole genome shotgun (WGS) entry which is preliminary data.</text>
</comment>
<dbReference type="SMR" id="A0A0K9PGI0"/>
<name>A0A0K9PGI0_ZOSMR</name>
<comment type="similarity">
    <text evidence="3">Belongs to the PYR/PYL/RCAR abscisic acid intracellular receptor family.</text>
</comment>
<evidence type="ECO:0000256" key="1">
    <source>
        <dbReference type="ARBA" id="ARBA00004123"/>
    </source>
</evidence>
<dbReference type="Proteomes" id="UP000036987">
    <property type="component" value="Unassembled WGS sequence"/>
</dbReference>
<dbReference type="InterPro" id="IPR050279">
    <property type="entry name" value="Plant_def-hormone_signal"/>
</dbReference>
<protein>
    <submittedName>
        <fullName evidence="9">Abscisic acid receptor PYR1</fullName>
    </submittedName>
</protein>
<evidence type="ECO:0000313" key="10">
    <source>
        <dbReference type="Proteomes" id="UP000036987"/>
    </source>
</evidence>
<proteinExistence type="inferred from homology"/>
<comment type="subcellular location">
    <subcellularLocation>
        <location evidence="2">Cytoplasm</location>
    </subcellularLocation>
    <subcellularLocation>
        <location evidence="1">Nucleus</location>
    </subcellularLocation>
</comment>
<dbReference type="SUPFAM" id="SSF55961">
    <property type="entry name" value="Bet v1-like"/>
    <property type="match status" value="1"/>
</dbReference>
<evidence type="ECO:0000256" key="5">
    <source>
        <dbReference type="ARBA" id="ARBA00022682"/>
    </source>
</evidence>
<evidence type="ECO:0000313" key="9">
    <source>
        <dbReference type="EMBL" id="KMZ67325.1"/>
    </source>
</evidence>
<dbReference type="EMBL" id="LFYR01000915">
    <property type="protein sequence ID" value="KMZ67325.1"/>
    <property type="molecule type" value="Genomic_DNA"/>
</dbReference>
<accession>A0A0K9PGI0</accession>
<dbReference type="AlphaFoldDB" id="A0A0K9PGI0"/>
<dbReference type="PANTHER" id="PTHR31213:SF138">
    <property type="entry name" value="ABSCISIC ACID RECEPTOR PYL6"/>
    <property type="match status" value="1"/>
</dbReference>
<evidence type="ECO:0000256" key="8">
    <source>
        <dbReference type="ARBA" id="ARBA00023272"/>
    </source>
</evidence>
<gene>
    <name evidence="9" type="ORF">ZOSMA_26G00740</name>
</gene>
<keyword evidence="4" id="KW-0963">Cytoplasm</keyword>
<keyword evidence="6 9" id="KW-0675">Receptor</keyword>
<keyword evidence="8" id="KW-0650">Protein phosphatase inhibitor</keyword>
<reference evidence="10" key="1">
    <citation type="journal article" date="2016" name="Nature">
        <title>The genome of the seagrass Zostera marina reveals angiosperm adaptation to the sea.</title>
        <authorList>
            <person name="Olsen J.L."/>
            <person name="Rouze P."/>
            <person name="Verhelst B."/>
            <person name="Lin Y.-C."/>
            <person name="Bayer T."/>
            <person name="Collen J."/>
            <person name="Dattolo E."/>
            <person name="De Paoli E."/>
            <person name="Dittami S."/>
            <person name="Maumus F."/>
            <person name="Michel G."/>
            <person name="Kersting A."/>
            <person name="Lauritano C."/>
            <person name="Lohaus R."/>
            <person name="Toepel M."/>
            <person name="Tonon T."/>
            <person name="Vanneste K."/>
            <person name="Amirebrahimi M."/>
            <person name="Brakel J."/>
            <person name="Bostroem C."/>
            <person name="Chovatia M."/>
            <person name="Grimwood J."/>
            <person name="Jenkins J.W."/>
            <person name="Jueterbock A."/>
            <person name="Mraz A."/>
            <person name="Stam W.T."/>
            <person name="Tice H."/>
            <person name="Bornberg-Bauer E."/>
            <person name="Green P.J."/>
            <person name="Pearson G.A."/>
            <person name="Procaccini G."/>
            <person name="Duarte C.M."/>
            <person name="Schmutz J."/>
            <person name="Reusch T.B.H."/>
            <person name="Van de Peer Y."/>
        </authorList>
    </citation>
    <scope>NUCLEOTIDE SEQUENCE [LARGE SCALE GENOMIC DNA]</scope>
    <source>
        <strain evidence="10">cv. Finnish</strain>
    </source>
</reference>
<dbReference type="Gene3D" id="3.30.530.20">
    <property type="match status" value="1"/>
</dbReference>
<dbReference type="GO" id="GO:0010427">
    <property type="term" value="F:abscisic acid binding"/>
    <property type="evidence" value="ECO:0000318"/>
    <property type="project" value="GO_Central"/>
</dbReference>
<organism evidence="9 10">
    <name type="scientific">Zostera marina</name>
    <name type="common">Eelgrass</name>
    <dbReference type="NCBI Taxonomy" id="29655"/>
    <lineage>
        <taxon>Eukaryota</taxon>
        <taxon>Viridiplantae</taxon>
        <taxon>Streptophyta</taxon>
        <taxon>Embryophyta</taxon>
        <taxon>Tracheophyta</taxon>
        <taxon>Spermatophyta</taxon>
        <taxon>Magnoliopsida</taxon>
        <taxon>Liliopsida</taxon>
        <taxon>Zosteraceae</taxon>
        <taxon>Zostera</taxon>
    </lineage>
</organism>
<evidence type="ECO:0000256" key="7">
    <source>
        <dbReference type="ARBA" id="ARBA00023242"/>
    </source>
</evidence>
<evidence type="ECO:0000256" key="2">
    <source>
        <dbReference type="ARBA" id="ARBA00004496"/>
    </source>
</evidence>